<comment type="similarity">
    <text evidence="1">Belongs to the peptidase A1 family.</text>
</comment>
<dbReference type="Proteomes" id="UP000325081">
    <property type="component" value="Unassembled WGS sequence"/>
</dbReference>
<dbReference type="InterPro" id="IPR051708">
    <property type="entry name" value="Plant_Aspart_Prot_A1"/>
</dbReference>
<proteinExistence type="inferred from homology"/>
<evidence type="ECO:0000256" key="2">
    <source>
        <dbReference type="ARBA" id="ARBA00022670"/>
    </source>
</evidence>
<evidence type="ECO:0000313" key="6">
    <source>
        <dbReference type="Proteomes" id="UP000325081"/>
    </source>
</evidence>
<dbReference type="Pfam" id="PF14543">
    <property type="entry name" value="TAXi_N"/>
    <property type="match status" value="1"/>
</dbReference>
<evidence type="ECO:0000313" key="5">
    <source>
        <dbReference type="EMBL" id="GER39743.1"/>
    </source>
</evidence>
<dbReference type="EMBL" id="BKCP01005738">
    <property type="protein sequence ID" value="GER39743.1"/>
    <property type="molecule type" value="Genomic_DNA"/>
</dbReference>
<name>A0A5A7Q3K6_STRAF</name>
<sequence>MKNNQSNKGENWGSLSENEFDAVVEVKVIDRQVLGLGSILSPVSSGHSLDTANYIVTTGLGTPQTKLSLILDTTSDLTWTQCQPCVVGCHNQTGPIFDPDKSTSYSAIPCNSTYCSAHTPTYQKGGSSTNKSSYGLINVYGSVTTGFLSKDKLTIAPNHTGSYFGLAPGVLGLAILLQTTEELSPTASLPLSPPPKAFSPLDAFQTLYPVNSSQICLAFRSFPRDYAIFANYQKATFEVMYDVADQKVGFRPSMCT</sequence>
<comment type="caution">
    <text evidence="5">The sequence shown here is derived from an EMBL/GenBank/DDBJ whole genome shotgun (WGS) entry which is preliminary data.</text>
</comment>
<organism evidence="5 6">
    <name type="scientific">Striga asiatica</name>
    <name type="common">Asiatic witchweed</name>
    <name type="synonym">Buchnera asiatica</name>
    <dbReference type="NCBI Taxonomy" id="4170"/>
    <lineage>
        <taxon>Eukaryota</taxon>
        <taxon>Viridiplantae</taxon>
        <taxon>Streptophyta</taxon>
        <taxon>Embryophyta</taxon>
        <taxon>Tracheophyta</taxon>
        <taxon>Spermatophyta</taxon>
        <taxon>Magnoliopsida</taxon>
        <taxon>eudicotyledons</taxon>
        <taxon>Gunneridae</taxon>
        <taxon>Pentapetalae</taxon>
        <taxon>asterids</taxon>
        <taxon>lamiids</taxon>
        <taxon>Lamiales</taxon>
        <taxon>Orobanchaceae</taxon>
        <taxon>Buchnereae</taxon>
        <taxon>Striga</taxon>
    </lineage>
</organism>
<reference evidence="6" key="1">
    <citation type="journal article" date="2019" name="Curr. Biol.">
        <title>Genome Sequence of Striga asiatica Provides Insight into the Evolution of Plant Parasitism.</title>
        <authorList>
            <person name="Yoshida S."/>
            <person name="Kim S."/>
            <person name="Wafula E.K."/>
            <person name="Tanskanen J."/>
            <person name="Kim Y.M."/>
            <person name="Honaas L."/>
            <person name="Yang Z."/>
            <person name="Spallek T."/>
            <person name="Conn C.E."/>
            <person name="Ichihashi Y."/>
            <person name="Cheong K."/>
            <person name="Cui S."/>
            <person name="Der J.P."/>
            <person name="Gundlach H."/>
            <person name="Jiao Y."/>
            <person name="Hori C."/>
            <person name="Ishida J.K."/>
            <person name="Kasahara H."/>
            <person name="Kiba T."/>
            <person name="Kim M.S."/>
            <person name="Koo N."/>
            <person name="Laohavisit A."/>
            <person name="Lee Y.H."/>
            <person name="Lumba S."/>
            <person name="McCourt P."/>
            <person name="Mortimer J.C."/>
            <person name="Mutuku J.M."/>
            <person name="Nomura T."/>
            <person name="Sasaki-Sekimoto Y."/>
            <person name="Seto Y."/>
            <person name="Wang Y."/>
            <person name="Wakatake T."/>
            <person name="Sakakibara H."/>
            <person name="Demura T."/>
            <person name="Yamaguchi S."/>
            <person name="Yoneyama K."/>
            <person name="Manabe R.I."/>
            <person name="Nelson D.C."/>
            <person name="Schulman A.H."/>
            <person name="Timko M.P."/>
            <person name="dePamphilis C.W."/>
            <person name="Choi D."/>
            <person name="Shirasu K."/>
        </authorList>
    </citation>
    <scope>NUCLEOTIDE SEQUENCE [LARGE SCALE GENOMIC DNA]</scope>
    <source>
        <strain evidence="6">cv. UVA1</strain>
    </source>
</reference>
<gene>
    <name evidence="5" type="ORF">STAS_16377</name>
</gene>
<keyword evidence="6" id="KW-1185">Reference proteome</keyword>
<evidence type="ECO:0000256" key="3">
    <source>
        <dbReference type="ARBA" id="ARBA00022801"/>
    </source>
</evidence>
<dbReference type="OrthoDB" id="2747330at2759"/>
<keyword evidence="2 5" id="KW-0645">Protease</keyword>
<accession>A0A5A7Q3K6</accession>
<dbReference type="InterPro" id="IPR033121">
    <property type="entry name" value="PEPTIDASE_A1"/>
</dbReference>
<dbReference type="Gene3D" id="2.40.70.10">
    <property type="entry name" value="Acid Proteases"/>
    <property type="match status" value="2"/>
</dbReference>
<feature type="domain" description="Peptidase A1" evidence="4">
    <location>
        <begin position="54"/>
        <end position="256"/>
    </location>
</feature>
<evidence type="ECO:0000256" key="1">
    <source>
        <dbReference type="ARBA" id="ARBA00007447"/>
    </source>
</evidence>
<dbReference type="InterPro" id="IPR032861">
    <property type="entry name" value="TAXi_N"/>
</dbReference>
<dbReference type="InterPro" id="IPR021109">
    <property type="entry name" value="Peptidase_aspartic_dom_sf"/>
</dbReference>
<dbReference type="PROSITE" id="PS51767">
    <property type="entry name" value="PEPTIDASE_A1"/>
    <property type="match status" value="1"/>
</dbReference>
<dbReference type="AlphaFoldDB" id="A0A5A7Q3K6"/>
<dbReference type="GO" id="GO:0008233">
    <property type="term" value="F:peptidase activity"/>
    <property type="evidence" value="ECO:0007669"/>
    <property type="project" value="UniProtKB-KW"/>
</dbReference>
<dbReference type="SUPFAM" id="SSF50630">
    <property type="entry name" value="Acid proteases"/>
    <property type="match status" value="2"/>
</dbReference>
<keyword evidence="3" id="KW-0378">Hydrolase</keyword>
<dbReference type="GO" id="GO:0006508">
    <property type="term" value="P:proteolysis"/>
    <property type="evidence" value="ECO:0007669"/>
    <property type="project" value="UniProtKB-KW"/>
</dbReference>
<evidence type="ECO:0000259" key="4">
    <source>
        <dbReference type="PROSITE" id="PS51767"/>
    </source>
</evidence>
<protein>
    <submittedName>
        <fullName evidence="5">Eukaryotic aspartyl protease family protein</fullName>
    </submittedName>
</protein>
<dbReference type="PANTHER" id="PTHR47967">
    <property type="entry name" value="OS07G0603500 PROTEIN-RELATED"/>
    <property type="match status" value="1"/>
</dbReference>